<keyword evidence="2" id="KW-1133">Transmembrane helix</keyword>
<evidence type="ECO:0000313" key="4">
    <source>
        <dbReference type="Proteomes" id="UP001500503"/>
    </source>
</evidence>
<organism evidence="3 4">
    <name type="scientific">Actinoallomurus oryzae</name>
    <dbReference type="NCBI Taxonomy" id="502180"/>
    <lineage>
        <taxon>Bacteria</taxon>
        <taxon>Bacillati</taxon>
        <taxon>Actinomycetota</taxon>
        <taxon>Actinomycetes</taxon>
        <taxon>Streptosporangiales</taxon>
        <taxon>Thermomonosporaceae</taxon>
        <taxon>Actinoallomurus</taxon>
    </lineage>
</organism>
<dbReference type="Proteomes" id="UP001500503">
    <property type="component" value="Unassembled WGS sequence"/>
</dbReference>
<keyword evidence="4" id="KW-1185">Reference proteome</keyword>
<protein>
    <recommendedName>
        <fullName evidence="5">Intracellular septation protein A</fullName>
    </recommendedName>
</protein>
<comment type="caution">
    <text evidence="3">The sequence shown here is derived from an EMBL/GenBank/DDBJ whole genome shotgun (WGS) entry which is preliminary data.</text>
</comment>
<feature type="compositionally biased region" description="Polar residues" evidence="1">
    <location>
        <begin position="1"/>
        <end position="17"/>
    </location>
</feature>
<accession>A0ABP8QLV2</accession>
<dbReference type="EMBL" id="BAABHF010000038">
    <property type="protein sequence ID" value="GAA4506049.1"/>
    <property type="molecule type" value="Genomic_DNA"/>
</dbReference>
<feature type="transmembrane region" description="Helical" evidence="2">
    <location>
        <begin position="177"/>
        <end position="201"/>
    </location>
</feature>
<feature type="transmembrane region" description="Helical" evidence="2">
    <location>
        <begin position="136"/>
        <end position="156"/>
    </location>
</feature>
<feature type="transmembrane region" description="Helical" evidence="2">
    <location>
        <begin position="207"/>
        <end position="227"/>
    </location>
</feature>
<evidence type="ECO:0000256" key="1">
    <source>
        <dbReference type="SAM" id="MobiDB-lite"/>
    </source>
</evidence>
<keyword evidence="2" id="KW-0472">Membrane</keyword>
<sequence>MSERSVSTVRPVTTQTKGRPMSEHGAPGRSTGEAAPTGGGRLRAVLPSVALNGVVPLLVYLLARPYLPGDAVALALAMAVPVVCTVGAFAWRRRVDAIGAIAVVAYGVALIVVLLSGGDPFVLKLQEAVVTGPLGLVFLLSAAMRRPILLLAARLANRRGSPASAEVERRRRHASTVLTAIMGGTLVVHASALTVLALVLSTTETLALSRLVGLAILGLGLAVLLWYRARLQSAAQAAARAAEETTGR</sequence>
<keyword evidence="2" id="KW-0812">Transmembrane</keyword>
<proteinExistence type="predicted"/>
<gene>
    <name evidence="3" type="ORF">GCM10023191_062650</name>
</gene>
<evidence type="ECO:0000313" key="3">
    <source>
        <dbReference type="EMBL" id="GAA4506049.1"/>
    </source>
</evidence>
<evidence type="ECO:0000256" key="2">
    <source>
        <dbReference type="SAM" id="Phobius"/>
    </source>
</evidence>
<evidence type="ECO:0008006" key="5">
    <source>
        <dbReference type="Google" id="ProtNLM"/>
    </source>
</evidence>
<feature type="region of interest" description="Disordered" evidence="1">
    <location>
        <begin position="1"/>
        <end position="37"/>
    </location>
</feature>
<reference evidence="4" key="1">
    <citation type="journal article" date="2019" name="Int. J. Syst. Evol. Microbiol.">
        <title>The Global Catalogue of Microorganisms (GCM) 10K type strain sequencing project: providing services to taxonomists for standard genome sequencing and annotation.</title>
        <authorList>
            <consortium name="The Broad Institute Genomics Platform"/>
            <consortium name="The Broad Institute Genome Sequencing Center for Infectious Disease"/>
            <person name="Wu L."/>
            <person name="Ma J."/>
        </authorList>
    </citation>
    <scope>NUCLEOTIDE SEQUENCE [LARGE SCALE GENOMIC DNA]</scope>
    <source>
        <strain evidence="4">JCM 17933</strain>
    </source>
</reference>
<name>A0ABP8QLV2_9ACTN</name>
<feature type="transmembrane region" description="Helical" evidence="2">
    <location>
        <begin position="98"/>
        <end position="116"/>
    </location>
</feature>
<dbReference type="NCBIfam" id="NF041646">
    <property type="entry name" value="VC0807_fam"/>
    <property type="match status" value="1"/>
</dbReference>
<feature type="transmembrane region" description="Helical" evidence="2">
    <location>
        <begin position="69"/>
        <end position="91"/>
    </location>
</feature>
<feature type="transmembrane region" description="Helical" evidence="2">
    <location>
        <begin position="44"/>
        <end position="63"/>
    </location>
</feature>